<dbReference type="InterPro" id="IPR007167">
    <property type="entry name" value="Fe-transptr_FeoA-like"/>
</dbReference>
<keyword evidence="1" id="KW-0408">Iron</keyword>
<feature type="domain" description="Ferrous iron transporter FeoA-like" evidence="2">
    <location>
        <begin position="1"/>
        <end position="72"/>
    </location>
</feature>
<evidence type="ECO:0000313" key="4">
    <source>
        <dbReference type="Proteomes" id="UP000746471"/>
    </source>
</evidence>
<dbReference type="Pfam" id="PF04023">
    <property type="entry name" value="FeoA"/>
    <property type="match status" value="1"/>
</dbReference>
<dbReference type="PANTHER" id="PTHR43151:SF1">
    <property type="entry name" value="SSR2333 PROTEIN"/>
    <property type="match status" value="1"/>
</dbReference>
<comment type="caution">
    <text evidence="3">The sequence shown here is derived from an EMBL/GenBank/DDBJ whole genome shotgun (WGS) entry which is preliminary data.</text>
</comment>
<evidence type="ECO:0000259" key="2">
    <source>
        <dbReference type="SMART" id="SM00899"/>
    </source>
</evidence>
<dbReference type="Proteomes" id="UP000746471">
    <property type="component" value="Unassembled WGS sequence"/>
</dbReference>
<keyword evidence="4" id="KW-1185">Reference proteome</keyword>
<evidence type="ECO:0000313" key="3">
    <source>
        <dbReference type="EMBL" id="MBS7525614.1"/>
    </source>
</evidence>
<organism evidence="3 4">
    <name type="scientific">Fusibacter paucivorans</name>
    <dbReference type="NCBI Taxonomy" id="76009"/>
    <lineage>
        <taxon>Bacteria</taxon>
        <taxon>Bacillati</taxon>
        <taxon>Bacillota</taxon>
        <taxon>Clostridia</taxon>
        <taxon>Eubacteriales</taxon>
        <taxon>Eubacteriales Family XII. Incertae Sedis</taxon>
        <taxon>Fusibacter</taxon>
    </lineage>
</organism>
<dbReference type="InterPro" id="IPR038157">
    <property type="entry name" value="FeoA_core_dom"/>
</dbReference>
<dbReference type="EMBL" id="JAHBCL010000003">
    <property type="protein sequence ID" value="MBS7525614.1"/>
    <property type="molecule type" value="Genomic_DNA"/>
</dbReference>
<dbReference type="InterPro" id="IPR008988">
    <property type="entry name" value="Transcriptional_repressor_C"/>
</dbReference>
<evidence type="ECO:0000256" key="1">
    <source>
        <dbReference type="ARBA" id="ARBA00023004"/>
    </source>
</evidence>
<dbReference type="PANTHER" id="PTHR43151">
    <property type="entry name" value="FEOA FAMILY PROTEIN"/>
    <property type="match status" value="1"/>
</dbReference>
<dbReference type="SUPFAM" id="SSF50037">
    <property type="entry name" value="C-terminal domain of transcriptional repressors"/>
    <property type="match status" value="1"/>
</dbReference>
<proteinExistence type="predicted"/>
<dbReference type="SMART" id="SM00899">
    <property type="entry name" value="FeoA"/>
    <property type="match status" value="1"/>
</dbReference>
<dbReference type="RefSeq" id="WP_213235397.1">
    <property type="nucleotide sequence ID" value="NZ_JAHBCL010000003.1"/>
</dbReference>
<sequence length="75" mass="8252">MALVQMGCGQIVKLNQIAGSDKLKKKLEDMGLTTGVEFTTVMRTRRGPMVIELRGTRLAISKEVASYIDVTPIQN</sequence>
<dbReference type="InterPro" id="IPR053184">
    <property type="entry name" value="FeoA-like"/>
</dbReference>
<name>A0ABS5PKG4_9FIRM</name>
<accession>A0ABS5PKG4</accession>
<gene>
    <name evidence="3" type="ORF">KHM83_02875</name>
</gene>
<protein>
    <submittedName>
        <fullName evidence="3">Ferrous iron transport protein A</fullName>
    </submittedName>
</protein>
<reference evidence="3 4" key="1">
    <citation type="submission" date="2021-05" db="EMBL/GenBank/DDBJ databases">
        <title>Fusibacter ferrireducens sp. nov., an anaerobic, sulfur- and Fe-reducing bacterium isolated from the mangrove sediment.</title>
        <authorList>
            <person name="Qiu D."/>
        </authorList>
    </citation>
    <scope>NUCLEOTIDE SEQUENCE [LARGE SCALE GENOMIC DNA]</scope>
    <source>
        <strain evidence="3 4">DSM 12116</strain>
    </source>
</reference>
<dbReference type="Gene3D" id="2.30.30.90">
    <property type="match status" value="1"/>
</dbReference>